<gene>
    <name evidence="3" type="ORF">BUTYVIB_00173</name>
</gene>
<accession>D4RW43</accession>
<keyword evidence="2" id="KW-1133">Transmembrane helix</keyword>
<sequence length="283" mass="32334">MKVLLILLTILKVIGIIIAAIAALVLILLALVLFVPVRYSAKASYDRKPDISVRISYLLHILSVRFDLHDGNNEFIIKIFGHRIGNRKKKKRRHKVHKKKTAGSVAGNEVSVKPVQEKETSDYVYEDDEFSGPETSYKPETDNVRPKKNKKNVFKNIKYKYNNIRGKLGRISQEINDETNRKAFKIITESLGKALKHIKPKKHYVNIIFGTGDPCSTGEILGLIYSFAFLSGINIEAIPDFEDKIFKADSYFKGRIRIFTLGIILLKAYRNDDLKKVIHKFTN</sequence>
<dbReference type="STRING" id="45851.BHV86_06630"/>
<organism evidence="3 4">
    <name type="scientific">Eshraghiella crossota DSM 2876</name>
    <dbReference type="NCBI Taxonomy" id="511680"/>
    <lineage>
        <taxon>Bacteria</taxon>
        <taxon>Bacillati</taxon>
        <taxon>Bacillota</taxon>
        <taxon>Clostridia</taxon>
        <taxon>Lachnospirales</taxon>
        <taxon>Lachnospiraceae</taxon>
        <taxon>Eshraghiella</taxon>
    </lineage>
</organism>
<dbReference type="Proteomes" id="UP000006238">
    <property type="component" value="Unassembled WGS sequence"/>
</dbReference>
<reference evidence="3 4" key="1">
    <citation type="submission" date="2010-02" db="EMBL/GenBank/DDBJ databases">
        <authorList>
            <person name="Weinstock G."/>
            <person name="Sodergren E."/>
            <person name="Clifton S."/>
            <person name="Fulton L."/>
            <person name="Fulton B."/>
            <person name="Courtney L."/>
            <person name="Fronick C."/>
            <person name="Harrison M."/>
            <person name="Strong C."/>
            <person name="Farmer C."/>
            <person name="Delahaunty K."/>
            <person name="Markovic C."/>
            <person name="Hall O."/>
            <person name="Minx P."/>
            <person name="Tomlinson C."/>
            <person name="Mitreva M."/>
            <person name="Nelson J."/>
            <person name="Hou S."/>
            <person name="Wollam A."/>
            <person name="Pepin K.H."/>
            <person name="Johnson M."/>
            <person name="Bhonagiri V."/>
            <person name="Zhang X."/>
            <person name="Suruliraj S."/>
            <person name="Warren W."/>
            <person name="Chinwalla A."/>
            <person name="Mardis E.R."/>
            <person name="Wilson R.K."/>
        </authorList>
    </citation>
    <scope>NUCLEOTIDE SEQUENCE [LARGE SCALE GENOMIC DNA]</scope>
    <source>
        <strain evidence="3 4">DSM 2876</strain>
    </source>
</reference>
<evidence type="ECO:0008006" key="5">
    <source>
        <dbReference type="Google" id="ProtNLM"/>
    </source>
</evidence>
<dbReference type="RefSeq" id="WP_005600811.1">
    <property type="nucleotide sequence ID" value="NZ_GG663519.1"/>
</dbReference>
<evidence type="ECO:0000256" key="1">
    <source>
        <dbReference type="SAM" id="MobiDB-lite"/>
    </source>
</evidence>
<keyword evidence="2" id="KW-0812">Transmembrane</keyword>
<dbReference type="Pfam" id="PF11167">
    <property type="entry name" value="DUF2953"/>
    <property type="match status" value="1"/>
</dbReference>
<name>D4RW43_9FIRM</name>
<dbReference type="HOGENOM" id="CLU_050652_0_0_9"/>
<comment type="caution">
    <text evidence="3">The sequence shown here is derived from an EMBL/GenBank/DDBJ whole genome shotgun (WGS) entry which is preliminary data.</text>
</comment>
<protein>
    <recommendedName>
        <fullName evidence="5">DUF2953 domain-containing protein</fullName>
    </recommendedName>
</protein>
<dbReference type="EMBL" id="ABWN01000017">
    <property type="protein sequence ID" value="EFF69660.1"/>
    <property type="molecule type" value="Genomic_DNA"/>
</dbReference>
<dbReference type="AlphaFoldDB" id="D4RW43"/>
<dbReference type="eggNOG" id="ENOG5032YW0">
    <property type="taxonomic scope" value="Bacteria"/>
</dbReference>
<evidence type="ECO:0000313" key="4">
    <source>
        <dbReference type="Proteomes" id="UP000006238"/>
    </source>
</evidence>
<dbReference type="GeneID" id="98918539"/>
<keyword evidence="4" id="KW-1185">Reference proteome</keyword>
<feature type="transmembrane region" description="Helical" evidence="2">
    <location>
        <begin position="6"/>
        <end position="35"/>
    </location>
</feature>
<evidence type="ECO:0000256" key="2">
    <source>
        <dbReference type="SAM" id="Phobius"/>
    </source>
</evidence>
<feature type="region of interest" description="Disordered" evidence="1">
    <location>
        <begin position="127"/>
        <end position="147"/>
    </location>
</feature>
<keyword evidence="2" id="KW-0472">Membrane</keyword>
<evidence type="ECO:0000313" key="3">
    <source>
        <dbReference type="EMBL" id="EFF69660.1"/>
    </source>
</evidence>
<proteinExistence type="predicted"/>
<dbReference type="InterPro" id="IPR021338">
    <property type="entry name" value="DUF2953"/>
</dbReference>